<dbReference type="EMBL" id="CP047423">
    <property type="protein sequence ID" value="QPD03535.1"/>
    <property type="molecule type" value="Genomic_DNA"/>
</dbReference>
<dbReference type="Proteomes" id="UP000593737">
    <property type="component" value="Chromosome"/>
</dbReference>
<feature type="transmembrane region" description="Helical" evidence="5">
    <location>
        <begin position="12"/>
        <end position="29"/>
    </location>
</feature>
<dbReference type="CDD" id="cd16917">
    <property type="entry name" value="HATPase_UhpB-NarQ-NarX-like"/>
    <property type="match status" value="1"/>
</dbReference>
<dbReference type="Gene3D" id="1.20.5.1930">
    <property type="match status" value="1"/>
</dbReference>
<organism evidence="7 8">
    <name type="scientific">Candidatus Nitrospira kreftii</name>
    <dbReference type="NCBI Taxonomy" id="2652173"/>
    <lineage>
        <taxon>Bacteria</taxon>
        <taxon>Pseudomonadati</taxon>
        <taxon>Nitrospirota</taxon>
        <taxon>Nitrospiria</taxon>
        <taxon>Nitrospirales</taxon>
        <taxon>Nitrospiraceae</taxon>
        <taxon>Nitrospira</taxon>
    </lineage>
</organism>
<dbReference type="KEGG" id="nkf:Nkreftii_001309"/>
<dbReference type="GO" id="GO:0016020">
    <property type="term" value="C:membrane"/>
    <property type="evidence" value="ECO:0007669"/>
    <property type="project" value="InterPro"/>
</dbReference>
<dbReference type="InterPro" id="IPR011712">
    <property type="entry name" value="Sig_transdc_His_kin_sub3_dim/P"/>
</dbReference>
<keyword evidence="5" id="KW-0472">Membrane</keyword>
<proteinExistence type="predicted"/>
<keyword evidence="1" id="KW-0808">Transferase</keyword>
<dbReference type="InterPro" id="IPR003594">
    <property type="entry name" value="HATPase_dom"/>
</dbReference>
<dbReference type="GO" id="GO:0046983">
    <property type="term" value="F:protein dimerization activity"/>
    <property type="evidence" value="ECO:0007669"/>
    <property type="project" value="InterPro"/>
</dbReference>
<name>A0A7S8FCY6_9BACT</name>
<keyword evidence="5" id="KW-1133">Transmembrane helix</keyword>
<sequence length="366" mass="41386">MPVPQARTGRVVAGIAALMVGLVIFHFPTEVAKSLLELFPQQISTPFEVENLKSMAGEDVTVLPSQASDEPSWKPVVTRVFGMALIGLPIWYLLQRREREEELQRLDEGWATRLHARTQELLAVNSALVDEVSKRIDTEQSLESNRRDLRLLASQLLRLQEEERRRISRDLHDDINQRLALLSIDIEMLERQLSNAAVGTVRTVRSIQDRIVELSESVRRLAYQFHPSILDDLGLSIALRRLVDDFQTRTGIDARFICKDIPKHLAQDVVTCLYRVAQEGLANIARHARAKNVCVELTRLRDGLQLMMSDDGVGFDISRYDGRRGSLGLVSMKERVSLVSGTLDIQSMPGEGTRVCAWVPFKQERA</sequence>
<evidence type="ECO:0000256" key="2">
    <source>
        <dbReference type="ARBA" id="ARBA00022777"/>
    </source>
</evidence>
<keyword evidence="5" id="KW-0812">Transmembrane</keyword>
<evidence type="ECO:0000256" key="5">
    <source>
        <dbReference type="SAM" id="Phobius"/>
    </source>
</evidence>
<dbReference type="Pfam" id="PF07730">
    <property type="entry name" value="HisKA_3"/>
    <property type="match status" value="1"/>
</dbReference>
<evidence type="ECO:0000313" key="8">
    <source>
        <dbReference type="Proteomes" id="UP000593737"/>
    </source>
</evidence>
<dbReference type="SMART" id="SM00387">
    <property type="entry name" value="HATPase_c"/>
    <property type="match status" value="1"/>
</dbReference>
<dbReference type="Pfam" id="PF02518">
    <property type="entry name" value="HATPase_c"/>
    <property type="match status" value="1"/>
</dbReference>
<dbReference type="SUPFAM" id="SSF55874">
    <property type="entry name" value="ATPase domain of HSP90 chaperone/DNA topoisomerase II/histidine kinase"/>
    <property type="match status" value="1"/>
</dbReference>
<keyword evidence="2" id="KW-0418">Kinase</keyword>
<gene>
    <name evidence="7" type="ORF">Nkreftii_001309</name>
</gene>
<dbReference type="GO" id="GO:0000155">
    <property type="term" value="F:phosphorelay sensor kinase activity"/>
    <property type="evidence" value="ECO:0007669"/>
    <property type="project" value="InterPro"/>
</dbReference>
<protein>
    <recommendedName>
        <fullName evidence="6">Histidine kinase/HSP90-like ATPase domain-containing protein</fullName>
    </recommendedName>
</protein>
<accession>A0A7S8FCY6</accession>
<dbReference type="InterPro" id="IPR036890">
    <property type="entry name" value="HATPase_C_sf"/>
</dbReference>
<dbReference type="PANTHER" id="PTHR24421:SF58">
    <property type="entry name" value="SIGNAL TRANSDUCTION HISTIDINE-PROTEIN KINASE_PHOSPHATASE UHPB"/>
    <property type="match status" value="1"/>
</dbReference>
<dbReference type="AlphaFoldDB" id="A0A7S8FCY6"/>
<dbReference type="PANTHER" id="PTHR24421">
    <property type="entry name" value="NITRATE/NITRITE SENSOR PROTEIN NARX-RELATED"/>
    <property type="match status" value="1"/>
</dbReference>
<keyword evidence="4" id="KW-0175">Coiled coil</keyword>
<feature type="domain" description="Histidine kinase/HSP90-like ATPase" evidence="6">
    <location>
        <begin position="268"/>
        <end position="363"/>
    </location>
</feature>
<evidence type="ECO:0000256" key="1">
    <source>
        <dbReference type="ARBA" id="ARBA00022679"/>
    </source>
</evidence>
<evidence type="ECO:0000313" key="7">
    <source>
        <dbReference type="EMBL" id="QPD03535.1"/>
    </source>
</evidence>
<evidence type="ECO:0000256" key="4">
    <source>
        <dbReference type="SAM" id="Coils"/>
    </source>
</evidence>
<keyword evidence="3" id="KW-0902">Two-component regulatory system</keyword>
<dbReference type="Gene3D" id="3.30.565.10">
    <property type="entry name" value="Histidine kinase-like ATPase, C-terminal domain"/>
    <property type="match status" value="1"/>
</dbReference>
<dbReference type="InterPro" id="IPR050482">
    <property type="entry name" value="Sensor_HK_TwoCompSys"/>
</dbReference>
<feature type="coiled-coil region" evidence="4">
    <location>
        <begin position="142"/>
        <end position="192"/>
    </location>
</feature>
<reference evidence="7 8" key="1">
    <citation type="journal article" date="2020" name="ISME J.">
        <title>Enrichment and physiological characterization of a novel comammox Nitrospira indicates ammonium inhibition of complete nitrification.</title>
        <authorList>
            <person name="Sakoula D."/>
            <person name="Koch H."/>
            <person name="Frank J."/>
            <person name="Jetten M.S.M."/>
            <person name="van Kessel M.A.H.J."/>
            <person name="Lucker S."/>
        </authorList>
    </citation>
    <scope>NUCLEOTIDE SEQUENCE [LARGE SCALE GENOMIC DNA]</scope>
    <source>
        <strain evidence="7">Comreactor17</strain>
    </source>
</reference>
<evidence type="ECO:0000259" key="6">
    <source>
        <dbReference type="SMART" id="SM00387"/>
    </source>
</evidence>
<evidence type="ECO:0000256" key="3">
    <source>
        <dbReference type="ARBA" id="ARBA00023012"/>
    </source>
</evidence>